<dbReference type="EMBL" id="OU896711">
    <property type="protein sequence ID" value="CAH1169550.1"/>
    <property type="molecule type" value="Genomic_DNA"/>
</dbReference>
<dbReference type="OrthoDB" id="6623662at2759"/>
<feature type="coiled-coil region" evidence="1">
    <location>
        <begin position="361"/>
        <end position="417"/>
    </location>
</feature>
<dbReference type="Proteomes" id="UP001153737">
    <property type="component" value="Chromosome 5"/>
</dbReference>
<dbReference type="InterPro" id="IPR027831">
    <property type="entry name" value="DUF4485"/>
</dbReference>
<dbReference type="AlphaFoldDB" id="A0A9P0DMS4"/>
<feature type="coiled-coil region" evidence="1">
    <location>
        <begin position="481"/>
        <end position="508"/>
    </location>
</feature>
<gene>
    <name evidence="3" type="ORF">PHAECO_LOCUS9638</name>
</gene>
<evidence type="ECO:0000259" key="2">
    <source>
        <dbReference type="Pfam" id="PF14846"/>
    </source>
</evidence>
<feature type="domain" description="DUF4485" evidence="2">
    <location>
        <begin position="7"/>
        <end position="82"/>
    </location>
</feature>
<protein>
    <recommendedName>
        <fullName evidence="2">DUF4485 domain-containing protein</fullName>
    </recommendedName>
</protein>
<name>A0A9P0DMS4_PHACE</name>
<dbReference type="Pfam" id="PF14846">
    <property type="entry name" value="DUF4485"/>
    <property type="match status" value="1"/>
</dbReference>
<reference evidence="3" key="2">
    <citation type="submission" date="2022-10" db="EMBL/GenBank/DDBJ databases">
        <authorList>
            <consortium name="ENA_rothamsted_submissions"/>
            <consortium name="culmorum"/>
            <person name="King R."/>
        </authorList>
    </citation>
    <scope>NUCLEOTIDE SEQUENCE</scope>
</reference>
<keyword evidence="1" id="KW-0175">Coiled coil</keyword>
<evidence type="ECO:0000313" key="3">
    <source>
        <dbReference type="EMBL" id="CAH1169550.1"/>
    </source>
</evidence>
<organism evidence="3 4">
    <name type="scientific">Phaedon cochleariae</name>
    <name type="common">Mustard beetle</name>
    <dbReference type="NCBI Taxonomy" id="80249"/>
    <lineage>
        <taxon>Eukaryota</taxon>
        <taxon>Metazoa</taxon>
        <taxon>Ecdysozoa</taxon>
        <taxon>Arthropoda</taxon>
        <taxon>Hexapoda</taxon>
        <taxon>Insecta</taxon>
        <taxon>Pterygota</taxon>
        <taxon>Neoptera</taxon>
        <taxon>Endopterygota</taxon>
        <taxon>Coleoptera</taxon>
        <taxon>Polyphaga</taxon>
        <taxon>Cucujiformia</taxon>
        <taxon>Chrysomeloidea</taxon>
        <taxon>Chrysomelidae</taxon>
        <taxon>Chrysomelinae</taxon>
        <taxon>Chrysomelini</taxon>
        <taxon>Phaedon</taxon>
    </lineage>
</organism>
<reference evidence="3" key="1">
    <citation type="submission" date="2022-01" db="EMBL/GenBank/DDBJ databases">
        <authorList>
            <person name="King R."/>
        </authorList>
    </citation>
    <scope>NUCLEOTIDE SEQUENCE</scope>
</reference>
<evidence type="ECO:0000256" key="1">
    <source>
        <dbReference type="SAM" id="Coils"/>
    </source>
</evidence>
<accession>A0A9P0DMS4</accession>
<evidence type="ECO:0000313" key="4">
    <source>
        <dbReference type="Proteomes" id="UP001153737"/>
    </source>
</evidence>
<proteinExistence type="predicted"/>
<keyword evidence="4" id="KW-1185">Reference proteome</keyword>
<sequence length="520" mass="60890">MELEAKLDEDFLFYLNFTNTFLRRIVNPELYQKYRVWLHKLCGEPCEGIQSKRCRNLYLANLLINMQNGVLEKPFNESPYDVDISNAIEVFGPVPDSVEPPEWLNDTEFEVKDEGHHGQDRKGRTYIATRTLPNNQGAFAYVGVSLTDQEPMWLGAGESSFDERLGEKFAEMVPPQTEMEKILARRRDPRERERVLTFYDVLMQNIADELDGKETSQNETVEGLLTQLVHDLMEKGRYAEYEAMEENDRRLELLLVLFDRVKARRDKVAKREEVLDQIEDKMMRKSFFDVSEPQPEDRYKLPAAMWQQAIDRAPAKGHMDRLLKMYPMYLVKKFLEYLSDHKEVIAIRMQRRHENIATQMKKALRKEGERKKKKAEEAEQACEKAMIVLKEVREQYNKKMEAERKNKQQDEVELSEHSKMYEKMKSTVLDTQKMVEEEALRGKFLAGQINAVSEQTEQFLTVNDDIVRKTEEANLKTIKNIKRLTTAVKQYEAMVSELRSAAEAQKKMGPKATGTQMFFF</sequence>